<protein>
    <submittedName>
        <fullName evidence="1">Uncharacterized protein</fullName>
    </submittedName>
</protein>
<evidence type="ECO:0000313" key="2">
    <source>
        <dbReference type="Proteomes" id="UP001204068"/>
    </source>
</evidence>
<proteinExistence type="predicted"/>
<gene>
    <name evidence="1" type="ORF">NQ032_05605</name>
</gene>
<organism evidence="1 2">
    <name type="scientific">Mammaliicoccus sciuri</name>
    <name type="common">Staphylococcus sciuri</name>
    <dbReference type="NCBI Taxonomy" id="1296"/>
    <lineage>
        <taxon>Bacteria</taxon>
        <taxon>Bacillati</taxon>
        <taxon>Bacillota</taxon>
        <taxon>Bacilli</taxon>
        <taxon>Bacillales</taxon>
        <taxon>Staphylococcaceae</taxon>
        <taxon>Mammaliicoccus</taxon>
    </lineage>
</organism>
<dbReference type="EMBL" id="JANILD010000002">
    <property type="protein sequence ID" value="MCQ9303098.1"/>
    <property type="molecule type" value="Genomic_DNA"/>
</dbReference>
<sequence length="72" mass="8203">MRSIKLIKITLLIIILAEEIKSVKGTAKYDYDSINGIQLRKGLSTTDPSQKYVRKTDAEKLINIASNFQRTF</sequence>
<comment type="caution">
    <text evidence="1">The sequence shown here is derived from an EMBL/GenBank/DDBJ whole genome shotgun (WGS) entry which is preliminary data.</text>
</comment>
<accession>A0AAW5LMW5</accession>
<name>A0AAW5LMW5_MAMSC</name>
<dbReference type="RefSeq" id="WP_257099500.1">
    <property type="nucleotide sequence ID" value="NZ_JANILD010000002.1"/>
</dbReference>
<dbReference type="Proteomes" id="UP001204068">
    <property type="component" value="Unassembled WGS sequence"/>
</dbReference>
<evidence type="ECO:0000313" key="1">
    <source>
        <dbReference type="EMBL" id="MCQ9303098.1"/>
    </source>
</evidence>
<dbReference type="AlphaFoldDB" id="A0AAW5LMW5"/>
<reference evidence="1" key="1">
    <citation type="submission" date="2022-07" db="EMBL/GenBank/DDBJ databases">
        <title>Bacterial species isolated from the porcine tonsil microbiota.</title>
        <authorList>
            <person name="Oliveira I.M.F."/>
        </authorList>
    </citation>
    <scope>NUCLEOTIDE SEQUENCE</scope>
    <source>
        <strain evidence="1">8QC2O2</strain>
    </source>
</reference>